<dbReference type="PANTHER" id="PTHR30160:SF1">
    <property type="entry name" value="LIPOPOLYSACCHARIDE 1,2-N-ACETYLGLUCOSAMINETRANSFERASE-RELATED"/>
    <property type="match status" value="1"/>
</dbReference>
<evidence type="ECO:0000313" key="4">
    <source>
        <dbReference type="Proteomes" id="UP001165089"/>
    </source>
</evidence>
<dbReference type="RefSeq" id="WP_285726946.1">
    <property type="nucleotide sequence ID" value="NZ_BSDD01000005.1"/>
</dbReference>
<dbReference type="InterPro" id="IPR051199">
    <property type="entry name" value="LPS_LOS_Heptosyltrfase"/>
</dbReference>
<dbReference type="PANTHER" id="PTHR30160">
    <property type="entry name" value="TETRAACYLDISACCHARIDE 4'-KINASE-RELATED"/>
    <property type="match status" value="1"/>
</dbReference>
<organism evidence="3 4">
    <name type="scientific">Geothrix rubra</name>
    <dbReference type="NCBI Taxonomy" id="2927977"/>
    <lineage>
        <taxon>Bacteria</taxon>
        <taxon>Pseudomonadati</taxon>
        <taxon>Acidobacteriota</taxon>
        <taxon>Holophagae</taxon>
        <taxon>Holophagales</taxon>
        <taxon>Holophagaceae</taxon>
        <taxon>Geothrix</taxon>
    </lineage>
</organism>
<dbReference type="InterPro" id="IPR002201">
    <property type="entry name" value="Glyco_trans_9"/>
</dbReference>
<dbReference type="Gene3D" id="3.40.50.2000">
    <property type="entry name" value="Glycogen Phosphorylase B"/>
    <property type="match status" value="2"/>
</dbReference>
<reference evidence="3 4" key="1">
    <citation type="journal article" date="2023" name="Antonie Van Leeuwenhoek">
        <title>Mesoterricola silvestris gen. nov., sp. nov., Mesoterricola sediminis sp. nov., Geothrix oryzae sp. nov., Geothrix edaphica sp. nov., Geothrix rubra sp. nov., and Geothrix limicola sp. nov., six novel members of Acidobacteriota isolated from soils.</title>
        <authorList>
            <person name="Itoh H."/>
            <person name="Sugisawa Y."/>
            <person name="Mise K."/>
            <person name="Xu Z."/>
            <person name="Kuniyasu M."/>
            <person name="Ushijima N."/>
            <person name="Kawano K."/>
            <person name="Kobayashi E."/>
            <person name="Shiratori Y."/>
            <person name="Masuda Y."/>
            <person name="Senoo K."/>
        </authorList>
    </citation>
    <scope>NUCLEOTIDE SEQUENCE [LARGE SCALE GENOMIC DNA]</scope>
    <source>
        <strain evidence="3 4">Red803</strain>
    </source>
</reference>
<gene>
    <name evidence="3" type="primary">rfaF</name>
    <name evidence="3" type="ORF">GETHPA_26000</name>
</gene>
<dbReference type="EMBL" id="BSDD01000005">
    <property type="protein sequence ID" value="GLH71067.1"/>
    <property type="molecule type" value="Genomic_DNA"/>
</dbReference>
<protein>
    <submittedName>
        <fullName evidence="3">Lipopolysaccharide heptosyltransferase II</fullName>
    </submittedName>
</protein>
<keyword evidence="4" id="KW-1185">Reference proteome</keyword>
<dbReference type="Proteomes" id="UP001165089">
    <property type="component" value="Unassembled WGS sequence"/>
</dbReference>
<evidence type="ECO:0000256" key="1">
    <source>
        <dbReference type="ARBA" id="ARBA00022676"/>
    </source>
</evidence>
<dbReference type="SUPFAM" id="SSF53756">
    <property type="entry name" value="UDP-Glycosyltransferase/glycogen phosphorylase"/>
    <property type="match status" value="1"/>
</dbReference>
<keyword evidence="2" id="KW-0808">Transferase</keyword>
<name>A0ABQ5Q8N7_9BACT</name>
<sequence>MIPDHATWVRFPRFVGDAAMQLPVLRLLREIGEGPIVVWGPKAAVGLVEGTGLCDATVPDEGKPGPWAMARLLRKHRAARSIHFPKSLRPALAAWLARVPERIGVDESLAGPFNTHSGPFWKADGPFLLRYHAVLKRRWPDLPPMPFADFDPGVPIDRPAQPYLCLMPGSTWASKAWPAESYRMILLRARVEGFAVAVLGSPDEAAVCAAVAGTEGIDLCGRTTLQEAAAWLRGARGALGNDSGLSHLAAACGAPTLAIYGATDPRGSTPWGPRSRGLRRNDVPCAPCFLPVCAVEGHPCLTRIGPDETWKALMELISA</sequence>
<keyword evidence="1" id="KW-0328">Glycosyltransferase</keyword>
<evidence type="ECO:0000256" key="2">
    <source>
        <dbReference type="ARBA" id="ARBA00022679"/>
    </source>
</evidence>
<evidence type="ECO:0000313" key="3">
    <source>
        <dbReference type="EMBL" id="GLH71067.1"/>
    </source>
</evidence>
<dbReference type="Pfam" id="PF01075">
    <property type="entry name" value="Glyco_transf_9"/>
    <property type="match status" value="1"/>
</dbReference>
<comment type="caution">
    <text evidence="3">The sequence shown here is derived from an EMBL/GenBank/DDBJ whole genome shotgun (WGS) entry which is preliminary data.</text>
</comment>
<dbReference type="CDD" id="cd03789">
    <property type="entry name" value="GT9_LPS_heptosyltransferase"/>
    <property type="match status" value="1"/>
</dbReference>
<proteinExistence type="predicted"/>
<accession>A0ABQ5Q8N7</accession>